<keyword evidence="2" id="KW-1185">Reference proteome</keyword>
<dbReference type="AlphaFoldDB" id="A0A1H4HLT3"/>
<sequence length="104" mass="12569">MKEMIAFTHVILKLIDSPRLVVEIRKLNEFDFLDSDNEILEEESDISSGYKPLPTHIIEHVEWISYILKRKELSMVILLDSYYSKFDWYPRKHQEKKLIKICRK</sequence>
<accession>A0A1H4HLT3</accession>
<dbReference type="EMBL" id="FNRA01000036">
    <property type="protein sequence ID" value="SEB22430.1"/>
    <property type="molecule type" value="Genomic_DNA"/>
</dbReference>
<gene>
    <name evidence="1" type="ORF">SAMN05443550_1364</name>
</gene>
<evidence type="ECO:0000313" key="1">
    <source>
        <dbReference type="EMBL" id="SEB22430.1"/>
    </source>
</evidence>
<dbReference type="Proteomes" id="UP000198850">
    <property type="component" value="Unassembled WGS sequence"/>
</dbReference>
<proteinExistence type="predicted"/>
<name>A0A1H4HLT3_9SPHI</name>
<protein>
    <submittedName>
        <fullName evidence="1">Uncharacterized protein</fullName>
    </submittedName>
</protein>
<evidence type="ECO:0000313" key="2">
    <source>
        <dbReference type="Proteomes" id="UP000198850"/>
    </source>
</evidence>
<reference evidence="1 2" key="1">
    <citation type="submission" date="2016-10" db="EMBL/GenBank/DDBJ databases">
        <authorList>
            <person name="de Groot N.N."/>
        </authorList>
    </citation>
    <scope>NUCLEOTIDE SEQUENCE [LARGE SCALE GENOMIC DNA]</scope>
    <source>
        <strain evidence="1 2">DSM 19033</strain>
    </source>
</reference>
<organism evidence="1 2">
    <name type="scientific">Pedobacter hartonius</name>
    <dbReference type="NCBI Taxonomy" id="425514"/>
    <lineage>
        <taxon>Bacteria</taxon>
        <taxon>Pseudomonadati</taxon>
        <taxon>Bacteroidota</taxon>
        <taxon>Sphingobacteriia</taxon>
        <taxon>Sphingobacteriales</taxon>
        <taxon>Sphingobacteriaceae</taxon>
        <taxon>Pedobacter</taxon>
    </lineage>
</organism>